<feature type="compositionally biased region" description="Basic and acidic residues" evidence="1">
    <location>
        <begin position="229"/>
        <end position="243"/>
    </location>
</feature>
<feature type="region of interest" description="Disordered" evidence="1">
    <location>
        <begin position="1"/>
        <end position="294"/>
    </location>
</feature>
<comment type="caution">
    <text evidence="3">The sequence shown here is derived from an EMBL/GenBank/DDBJ whole genome shotgun (WGS) entry which is preliminary data.</text>
</comment>
<evidence type="ECO:0000313" key="3">
    <source>
        <dbReference type="EMBL" id="KAG5460184.1"/>
    </source>
</evidence>
<keyword evidence="2" id="KW-0812">Transmembrane</keyword>
<feature type="compositionally biased region" description="Low complexity" evidence="1">
    <location>
        <begin position="15"/>
        <end position="24"/>
    </location>
</feature>
<keyword evidence="2" id="KW-0472">Membrane</keyword>
<accession>A0A8H7ZVH5</accession>
<name>A0A8H7ZVH5_9FUNG</name>
<dbReference type="OrthoDB" id="370884at2759"/>
<feature type="compositionally biased region" description="Polar residues" evidence="1">
    <location>
        <begin position="193"/>
        <end position="208"/>
    </location>
</feature>
<evidence type="ECO:0000313" key="4">
    <source>
        <dbReference type="Proteomes" id="UP000673691"/>
    </source>
</evidence>
<dbReference type="Proteomes" id="UP000673691">
    <property type="component" value="Unassembled WGS sequence"/>
</dbReference>
<feature type="transmembrane region" description="Helical" evidence="2">
    <location>
        <begin position="337"/>
        <end position="359"/>
    </location>
</feature>
<keyword evidence="4" id="KW-1185">Reference proteome</keyword>
<evidence type="ECO:0000256" key="1">
    <source>
        <dbReference type="SAM" id="MobiDB-lite"/>
    </source>
</evidence>
<sequence length="368" mass="38865">MDSPRPPAASAQRDGGAQSAAAEGAPPPSPAVLLRSRPSLRRPPSSLLPAQAWEGEGLRTGGEVDRPSAPTRTSRTEHRVTVAGVLTKPEGPTPPSAVVDKRQNQLSKAPVPPPHRIASPGPATPSGATSPAMLHIPRAGEAVPRQESPAGPALLPRRSNTPVPPPHRAGSPLPVPPPRYASSPVGNRISKLMNRTTLPPTSPRSIRLTQPPGGTGDEPEPSTTVDVDGIEKAPGEGFKEEPAAARPGNRGAPADRSKRTSALIGKNLTRTKSLSRPERAPRPQKKPPPGKSADEVADAWRVCSWVSTLWALPYLLKAIGKMDNYHTQQAWREKVTLVILITILCGALAFITFGLNVALCTAKTNTFM</sequence>
<dbReference type="AlphaFoldDB" id="A0A8H7ZVH5"/>
<dbReference type="EMBL" id="JAEFCI010005615">
    <property type="protein sequence ID" value="KAG5460184.1"/>
    <property type="molecule type" value="Genomic_DNA"/>
</dbReference>
<protein>
    <submittedName>
        <fullName evidence="3">Uncharacterized protein</fullName>
    </submittedName>
</protein>
<feature type="compositionally biased region" description="Pro residues" evidence="1">
    <location>
        <begin position="162"/>
        <end position="179"/>
    </location>
</feature>
<gene>
    <name evidence="3" type="ORF">BJ554DRAFT_7800</name>
</gene>
<proteinExistence type="predicted"/>
<keyword evidence="2" id="KW-1133">Transmembrane helix</keyword>
<evidence type="ECO:0000256" key="2">
    <source>
        <dbReference type="SAM" id="Phobius"/>
    </source>
</evidence>
<feature type="non-terminal residue" evidence="3">
    <location>
        <position position="368"/>
    </location>
</feature>
<feature type="compositionally biased region" description="Low complexity" evidence="1">
    <location>
        <begin position="31"/>
        <end position="50"/>
    </location>
</feature>
<reference evidence="3 4" key="1">
    <citation type="journal article" name="Sci. Rep.">
        <title>Genome-scale phylogenetic analyses confirm Olpidium as the closest living zoosporic fungus to the non-flagellated, terrestrial fungi.</title>
        <authorList>
            <person name="Chang Y."/>
            <person name="Rochon D."/>
            <person name="Sekimoto S."/>
            <person name="Wang Y."/>
            <person name="Chovatia M."/>
            <person name="Sandor L."/>
            <person name="Salamov A."/>
            <person name="Grigoriev I.V."/>
            <person name="Stajich J.E."/>
            <person name="Spatafora J.W."/>
        </authorList>
    </citation>
    <scope>NUCLEOTIDE SEQUENCE [LARGE SCALE GENOMIC DNA]</scope>
    <source>
        <strain evidence="3">S191</strain>
    </source>
</reference>
<organism evidence="3 4">
    <name type="scientific">Olpidium bornovanus</name>
    <dbReference type="NCBI Taxonomy" id="278681"/>
    <lineage>
        <taxon>Eukaryota</taxon>
        <taxon>Fungi</taxon>
        <taxon>Fungi incertae sedis</taxon>
        <taxon>Olpidiomycota</taxon>
        <taxon>Olpidiomycotina</taxon>
        <taxon>Olpidiomycetes</taxon>
        <taxon>Olpidiales</taxon>
        <taxon>Olpidiaceae</taxon>
        <taxon>Olpidium</taxon>
    </lineage>
</organism>